<evidence type="ECO:0000313" key="3">
    <source>
        <dbReference type="Proteomes" id="UP000254771"/>
    </source>
</evidence>
<reference evidence="2 3" key="1">
    <citation type="journal article" date="2018" name="ISME J.">
        <title>Endosymbiont genomes yield clues of tubeworm success.</title>
        <authorList>
            <person name="Li Y."/>
            <person name="Liles M.R."/>
            <person name="Halanych K.M."/>
        </authorList>
    </citation>
    <scope>NUCLEOTIDE SEQUENCE [LARGE SCALE GENOMIC DNA]</scope>
    <source>
        <strain evidence="2">A1462</strain>
    </source>
</reference>
<proteinExistence type="predicted"/>
<sequence>MKMNKIALACGAAMLGMSGLSVADNEFSMNIGVTSNYIWRGVTQTDDGAAVSGGVDYAHGSGFYAGAWASNVDWSTVDGAGATTPSPVSYELDLYGGYAGEIGDFGYDAGLIYYTYDDSADSNFLELGLSGSWKFLSAGLNYTLSGQADDDTGLYVSGDMYYYAGVSFDLPQDFSIGGTVGKYDFTNSSDDDYTHYQVDVSKTAGDYGDVSLSLADTDMDGSDIKFFVSWSKSF</sequence>
<keyword evidence="3" id="KW-1185">Reference proteome</keyword>
<evidence type="ECO:0000256" key="1">
    <source>
        <dbReference type="SAM" id="SignalP"/>
    </source>
</evidence>
<dbReference type="InterPro" id="IPR010239">
    <property type="entry name" value="CHP02001"/>
</dbReference>
<dbReference type="AlphaFoldDB" id="A0A370DNS4"/>
<keyword evidence="1" id="KW-0732">Signal</keyword>
<protein>
    <recommendedName>
        <fullName evidence="4">Histidine kinase</fullName>
    </recommendedName>
</protein>
<name>A0A370DNS4_9GAMM</name>
<organism evidence="2 3">
    <name type="scientific">endosymbiont of Escarpia spicata</name>
    <dbReference type="NCBI Taxonomy" id="2200908"/>
    <lineage>
        <taxon>Bacteria</taxon>
        <taxon>Pseudomonadati</taxon>
        <taxon>Pseudomonadota</taxon>
        <taxon>Gammaproteobacteria</taxon>
        <taxon>sulfur-oxidizing symbionts</taxon>
    </lineage>
</organism>
<feature type="chain" id="PRO_5016786041" description="Histidine kinase" evidence="1">
    <location>
        <begin position="24"/>
        <end position="234"/>
    </location>
</feature>
<feature type="signal peptide" evidence="1">
    <location>
        <begin position="1"/>
        <end position="23"/>
    </location>
</feature>
<dbReference type="Pfam" id="PF09694">
    <property type="entry name" value="Gcw_chp"/>
    <property type="match status" value="1"/>
</dbReference>
<dbReference type="Proteomes" id="UP000254771">
    <property type="component" value="Unassembled WGS sequence"/>
</dbReference>
<comment type="caution">
    <text evidence="2">The sequence shown here is derived from an EMBL/GenBank/DDBJ whole genome shotgun (WGS) entry which is preliminary data.</text>
</comment>
<evidence type="ECO:0008006" key="4">
    <source>
        <dbReference type="Google" id="ProtNLM"/>
    </source>
</evidence>
<accession>A0A370DNS4</accession>
<dbReference type="NCBIfam" id="TIGR02001">
    <property type="entry name" value="gcw_chp"/>
    <property type="match status" value="1"/>
</dbReference>
<dbReference type="EMBL" id="QFXE01000008">
    <property type="protein sequence ID" value="RDH86563.1"/>
    <property type="molecule type" value="Genomic_DNA"/>
</dbReference>
<evidence type="ECO:0000313" key="2">
    <source>
        <dbReference type="EMBL" id="RDH86563.1"/>
    </source>
</evidence>
<gene>
    <name evidence="2" type="ORF">DIZ78_06535</name>
</gene>